<organism evidence="4 5">
    <name type="scientific">Zootermopsis nevadensis</name>
    <name type="common">Dampwood termite</name>
    <dbReference type="NCBI Taxonomy" id="136037"/>
    <lineage>
        <taxon>Eukaryota</taxon>
        <taxon>Metazoa</taxon>
        <taxon>Ecdysozoa</taxon>
        <taxon>Arthropoda</taxon>
        <taxon>Hexapoda</taxon>
        <taxon>Insecta</taxon>
        <taxon>Pterygota</taxon>
        <taxon>Neoptera</taxon>
        <taxon>Polyneoptera</taxon>
        <taxon>Dictyoptera</taxon>
        <taxon>Blattodea</taxon>
        <taxon>Blattoidea</taxon>
        <taxon>Termitoidae</taxon>
        <taxon>Termopsidae</taxon>
        <taxon>Zootermopsis</taxon>
    </lineage>
</organism>
<dbReference type="FunCoup" id="A0A067RB07">
    <property type="interactions" value="99"/>
</dbReference>
<keyword evidence="2" id="KW-1133">Transmembrane helix</keyword>
<dbReference type="InParanoid" id="A0A067RB07"/>
<evidence type="ECO:0000313" key="5">
    <source>
        <dbReference type="Proteomes" id="UP000027135"/>
    </source>
</evidence>
<dbReference type="AlphaFoldDB" id="A0A067RB07"/>
<feature type="signal peptide" evidence="3">
    <location>
        <begin position="1"/>
        <end position="21"/>
    </location>
</feature>
<evidence type="ECO:0000313" key="4">
    <source>
        <dbReference type="EMBL" id="KDR19949.1"/>
    </source>
</evidence>
<sequence>MTAISKWTLIFAAVGVAITSAFPSPEEYDARGNIDVPTEESASLIEEGVETAYRFFQSCGDKEIALCLKMRALTFVDRALRRPGDVDLVDGVSLKRTQDDLDVSRELNGRALSEAELDASLPKNADERDAQVETLLVDRIARFLQSHTLQFKVPDSAISEVKKTLDEARGKKKRLKMLLPLLLLFKLKAAALIPLALGGLALLALKALLVGKLALLLAGLIGLQKLLGNKQNTQTYEVVAHPHYTHSSYGDEHGHGHYGRALPDAENNDPHQLAYRAYSADTKQE</sequence>
<keyword evidence="2" id="KW-0812">Transmembrane</keyword>
<dbReference type="PANTHER" id="PTHR21879">
    <property type="entry name" value="FI03362P-RELATED-RELATED"/>
    <property type="match status" value="1"/>
</dbReference>
<feature type="chain" id="PRO_5001644909" description="Protein osiris 9" evidence="3">
    <location>
        <begin position="22"/>
        <end position="285"/>
    </location>
</feature>
<dbReference type="PANTHER" id="PTHR21879:SF1">
    <property type="entry name" value="FI01546P"/>
    <property type="match status" value="1"/>
</dbReference>
<evidence type="ECO:0000256" key="2">
    <source>
        <dbReference type="SAM" id="Phobius"/>
    </source>
</evidence>
<gene>
    <name evidence="4" type="ORF">L798_05227</name>
</gene>
<accession>A0A067RB07</accession>
<dbReference type="OrthoDB" id="8194491at2759"/>
<dbReference type="OMA" id="PVHDYGH"/>
<keyword evidence="2" id="KW-0472">Membrane</keyword>
<protein>
    <recommendedName>
        <fullName evidence="6">Protein osiris 9</fullName>
    </recommendedName>
</protein>
<dbReference type="Proteomes" id="UP000027135">
    <property type="component" value="Unassembled WGS sequence"/>
</dbReference>
<keyword evidence="5" id="KW-1185">Reference proteome</keyword>
<dbReference type="eggNOG" id="ENOG502RZ8R">
    <property type="taxonomic scope" value="Eukaryota"/>
</dbReference>
<dbReference type="GO" id="GO:0016020">
    <property type="term" value="C:membrane"/>
    <property type="evidence" value="ECO:0007669"/>
    <property type="project" value="TreeGrafter"/>
</dbReference>
<evidence type="ECO:0000256" key="1">
    <source>
        <dbReference type="SAM" id="MobiDB-lite"/>
    </source>
</evidence>
<reference evidence="4 5" key="1">
    <citation type="journal article" date="2014" name="Nat. Commun.">
        <title>Molecular traces of alternative social organization in a termite genome.</title>
        <authorList>
            <person name="Terrapon N."/>
            <person name="Li C."/>
            <person name="Robertson H.M."/>
            <person name="Ji L."/>
            <person name="Meng X."/>
            <person name="Booth W."/>
            <person name="Chen Z."/>
            <person name="Childers C.P."/>
            <person name="Glastad K.M."/>
            <person name="Gokhale K."/>
            <person name="Gowin J."/>
            <person name="Gronenberg W."/>
            <person name="Hermansen R.A."/>
            <person name="Hu H."/>
            <person name="Hunt B.G."/>
            <person name="Huylmans A.K."/>
            <person name="Khalil S.M."/>
            <person name="Mitchell R.D."/>
            <person name="Munoz-Torres M.C."/>
            <person name="Mustard J.A."/>
            <person name="Pan H."/>
            <person name="Reese J.T."/>
            <person name="Scharf M.E."/>
            <person name="Sun F."/>
            <person name="Vogel H."/>
            <person name="Xiao J."/>
            <person name="Yang W."/>
            <person name="Yang Z."/>
            <person name="Yang Z."/>
            <person name="Zhou J."/>
            <person name="Zhu J."/>
            <person name="Brent C.S."/>
            <person name="Elsik C.G."/>
            <person name="Goodisman M.A."/>
            <person name="Liberles D.A."/>
            <person name="Roe R.M."/>
            <person name="Vargo E.L."/>
            <person name="Vilcinskas A."/>
            <person name="Wang J."/>
            <person name="Bornberg-Bauer E."/>
            <person name="Korb J."/>
            <person name="Zhang G."/>
            <person name="Liebig J."/>
        </authorList>
    </citation>
    <scope>NUCLEOTIDE SEQUENCE [LARGE SCALE GENOMIC DNA]</scope>
    <source>
        <tissue evidence="4">Whole organism</tissue>
    </source>
</reference>
<proteinExistence type="predicted"/>
<evidence type="ECO:0008006" key="6">
    <source>
        <dbReference type="Google" id="ProtNLM"/>
    </source>
</evidence>
<dbReference type="InterPro" id="IPR012464">
    <property type="entry name" value="DUF1676"/>
</dbReference>
<name>A0A067RB07_ZOONE</name>
<feature type="region of interest" description="Disordered" evidence="1">
    <location>
        <begin position="249"/>
        <end position="268"/>
    </location>
</feature>
<keyword evidence="3" id="KW-0732">Signal</keyword>
<dbReference type="EMBL" id="KK852623">
    <property type="protein sequence ID" value="KDR19949.1"/>
    <property type="molecule type" value="Genomic_DNA"/>
</dbReference>
<dbReference type="Pfam" id="PF07898">
    <property type="entry name" value="DUF1676"/>
    <property type="match status" value="1"/>
</dbReference>
<feature type="transmembrane region" description="Helical" evidence="2">
    <location>
        <begin position="178"/>
        <end position="197"/>
    </location>
</feature>
<feature type="transmembrane region" description="Helical" evidence="2">
    <location>
        <begin position="203"/>
        <end position="223"/>
    </location>
</feature>
<evidence type="ECO:0000256" key="3">
    <source>
        <dbReference type="SAM" id="SignalP"/>
    </source>
</evidence>
<dbReference type="STRING" id="136037.A0A067RB07"/>